<protein>
    <submittedName>
        <fullName evidence="2">Uncharacterized protein</fullName>
    </submittedName>
</protein>
<organism evidence="2 3">
    <name type="scientific">Chlamydomonas eustigma</name>
    <dbReference type="NCBI Taxonomy" id="1157962"/>
    <lineage>
        <taxon>Eukaryota</taxon>
        <taxon>Viridiplantae</taxon>
        <taxon>Chlorophyta</taxon>
        <taxon>core chlorophytes</taxon>
        <taxon>Chlorophyceae</taxon>
        <taxon>CS clade</taxon>
        <taxon>Chlamydomonadales</taxon>
        <taxon>Chlamydomonadaceae</taxon>
        <taxon>Chlamydomonas</taxon>
    </lineage>
</organism>
<reference evidence="2 3" key="1">
    <citation type="submission" date="2017-08" db="EMBL/GenBank/DDBJ databases">
        <title>Acidophilic green algal genome provides insights into adaptation to an acidic environment.</title>
        <authorList>
            <person name="Hirooka S."/>
            <person name="Hirose Y."/>
            <person name="Kanesaki Y."/>
            <person name="Higuchi S."/>
            <person name="Fujiwara T."/>
            <person name="Onuma R."/>
            <person name="Era A."/>
            <person name="Ohbayashi R."/>
            <person name="Uzuka A."/>
            <person name="Nozaki H."/>
            <person name="Yoshikawa H."/>
            <person name="Miyagishima S.Y."/>
        </authorList>
    </citation>
    <scope>NUCLEOTIDE SEQUENCE [LARGE SCALE GENOMIC DNA]</scope>
    <source>
        <strain evidence="2 3">NIES-2499</strain>
    </source>
</reference>
<evidence type="ECO:0000256" key="1">
    <source>
        <dbReference type="SAM" id="MobiDB-lite"/>
    </source>
</evidence>
<name>A0A250XKF0_9CHLO</name>
<proteinExistence type="predicted"/>
<dbReference type="AlphaFoldDB" id="A0A250XKF0"/>
<sequence length="1063" mass="117242">MKIKPSYFLYQCNTAAKLYWVLLERHISQLPAAKSCVSIPENMHQAQALKRVSFKEHKKLGFEAQYHAPGWLGKDGKYALGGSRKVKQCDFKRSDQRKQSEMNDSRHYRQQEIAASGHGEQPDIGQAALGKKNKKKSASPNKQPEMRGSVHGTKLKKSGPLGLLRLTDEVMFHMSQRQSPTILIHDLPDFIINAPDPDIALIHANIEGMWGVVRNLPKGFLVLSLHPSLPLTRPGISLIPGGIPEVSRLESLGAASHSSQELVGDTWKIRVNNDLQASENFPVAHAACLVVTRVVMFLKQNPDCVFCTDWGVYQYMVVLDRAMGTVMAMEMLGRSFCLAAFRHLSKLKNLSTRKQMLGLTRLHPLWGGELVLHTSLKDALIDVMEIISVPSLDSRQVVPSLDSRQVVPSLDSRQVVPSPTSDPQALGNIQCENTHPPGADSRPLNRQQIHEGQAFVELKKLMRGYVLFHHMVSWSAPELQARFHRVLRSSSSLWPGGALLCVPEVPSTQSPSNQGIRDAMAEPPVTSWHQHSWTPAELLAATLAVTKLVCCCSVGNLAQQQQQQHCPLVMQSACTGWRLKGGGQVSWGGDDLLNGKPQGSSLAGLLAEEHPVQSQCCCKPKLMWDIQKTALLYLPEFSLSQLCLLLMVLRSETQEPLKAASLTLLREKELEVPDWVLSVLALEVFNLDLWLLKTLEQRLHLAKNVNKQDSTMAQEISPMSRSTLASKVAELIKFQLHRIHGADRPVSNSVLSDMREAVRLLRKLSPSLGLPDITDLLSEVAIHSCQPLTSISSKHVSLAKKTQPALEVQGDNPAGMQLVWKMKLEVAQLLLLQLQKLLSKGSIVQSKVTGEELRTNIHPSHLGACLFRLAMMESCQDYRLTDLQHHLQSQLPDFPPSDSASLLQTLVNGGAVQREVGRATAPASSGRLSHSSRLIHAKMLTTAISVVAKGADLLSLEEASDCVVHLVKLGYFGEACSLGASFDSGDLNPKSVYESLCKRLMRGAGTEQKNLCIELEFEKLVQLTDAVTKAGYGEHPIVNYLSTSLSFQLQQCAPQEAKNQIDS</sequence>
<evidence type="ECO:0000313" key="3">
    <source>
        <dbReference type="Proteomes" id="UP000232323"/>
    </source>
</evidence>
<gene>
    <name evidence="2" type="ORF">CEUSTIGMA_g10827.t1</name>
</gene>
<comment type="caution">
    <text evidence="2">The sequence shown here is derived from an EMBL/GenBank/DDBJ whole genome shotgun (WGS) entry which is preliminary data.</text>
</comment>
<dbReference type="EMBL" id="BEGY01000098">
    <property type="protein sequence ID" value="GAX83402.1"/>
    <property type="molecule type" value="Genomic_DNA"/>
</dbReference>
<feature type="region of interest" description="Disordered" evidence="1">
    <location>
        <begin position="113"/>
        <end position="157"/>
    </location>
</feature>
<accession>A0A250XKF0</accession>
<evidence type="ECO:0000313" key="2">
    <source>
        <dbReference type="EMBL" id="GAX83402.1"/>
    </source>
</evidence>
<feature type="region of interest" description="Disordered" evidence="1">
    <location>
        <begin position="413"/>
        <end position="444"/>
    </location>
</feature>
<feature type="compositionally biased region" description="Polar residues" evidence="1">
    <location>
        <begin position="413"/>
        <end position="423"/>
    </location>
</feature>
<keyword evidence="3" id="KW-1185">Reference proteome</keyword>
<dbReference type="Proteomes" id="UP000232323">
    <property type="component" value="Unassembled WGS sequence"/>
</dbReference>